<evidence type="ECO:0000256" key="2">
    <source>
        <dbReference type="SAM" id="MobiDB-lite"/>
    </source>
</evidence>
<evidence type="ECO:0000259" key="3">
    <source>
        <dbReference type="PROSITE" id="PS50994"/>
    </source>
</evidence>
<dbReference type="Gene3D" id="3.30.420.10">
    <property type="entry name" value="Ribonuclease H-like superfamily/Ribonuclease H"/>
    <property type="match status" value="1"/>
</dbReference>
<sequence length="392" mass="43946">MEPTVREQVEIIATVAEVWSSLENQFAGKSNKIQATRIMHELTHLKQGSRSVTEYADAQALEKYNSKLKLSEEPSSTHDSSIDSGYHAPSQGTKIVQVYTPKSWIIDSGATNHMTRTPNIFTFYTPCSGKDKVRVADGSLAPIAACGSVRCTKTLSSVLHVHNFPVNLLSVSSITKSLCRRGWFDPSHCTFQKLGTGRIIGTGTVHNGLYYLNEGSDGVAFAAKMSPCQELLLLHRRLGHPSFPSMSRTYPHIFKGSLVCDECEFAKHKRVPYPSLGLRSNKPFDVIHSDVWGPCEVHLISGHRWFVIFIDGFSQYTWLYLLKQKNDVFTVFKDLCALIKNKFGNTVKFLRSDNGMEYVNQEFEQFLASNGIEHQTTCVNTLEQNGVAERKK</sequence>
<dbReference type="GO" id="GO:0003676">
    <property type="term" value="F:nucleic acid binding"/>
    <property type="evidence" value="ECO:0007669"/>
    <property type="project" value="InterPro"/>
</dbReference>
<dbReference type="GO" id="GO:0006508">
    <property type="term" value="P:proteolysis"/>
    <property type="evidence" value="ECO:0007669"/>
    <property type="project" value="UniProtKB-KW"/>
</dbReference>
<protein>
    <recommendedName>
        <fullName evidence="3">Integrase catalytic domain-containing protein</fullName>
    </recommendedName>
</protein>
<dbReference type="PANTHER" id="PTHR42648:SF28">
    <property type="entry name" value="TRANSPOSON-ENCODED PROTEIN WITH RIBONUCLEASE H-LIKE AND RETROVIRUS ZINC FINGER-LIKE DOMAINS"/>
    <property type="match status" value="1"/>
</dbReference>
<dbReference type="GO" id="GO:0015074">
    <property type="term" value="P:DNA integration"/>
    <property type="evidence" value="ECO:0007669"/>
    <property type="project" value="InterPro"/>
</dbReference>
<feature type="domain" description="Integrase catalytic" evidence="3">
    <location>
        <begin position="279"/>
        <end position="392"/>
    </location>
</feature>
<gene>
    <name evidence="4" type="ORF">U9M48_014108</name>
</gene>
<organism evidence="4 5">
    <name type="scientific">Paspalum notatum var. saurae</name>
    <dbReference type="NCBI Taxonomy" id="547442"/>
    <lineage>
        <taxon>Eukaryota</taxon>
        <taxon>Viridiplantae</taxon>
        <taxon>Streptophyta</taxon>
        <taxon>Embryophyta</taxon>
        <taxon>Tracheophyta</taxon>
        <taxon>Spermatophyta</taxon>
        <taxon>Magnoliopsida</taxon>
        <taxon>Liliopsida</taxon>
        <taxon>Poales</taxon>
        <taxon>Poaceae</taxon>
        <taxon>PACMAD clade</taxon>
        <taxon>Panicoideae</taxon>
        <taxon>Andropogonodae</taxon>
        <taxon>Paspaleae</taxon>
        <taxon>Paspalinae</taxon>
        <taxon>Paspalum</taxon>
    </lineage>
</organism>
<dbReference type="Pfam" id="PF22936">
    <property type="entry name" value="Pol_BBD"/>
    <property type="match status" value="1"/>
</dbReference>
<dbReference type="AlphaFoldDB" id="A0AAQ3T0K7"/>
<dbReference type="PANTHER" id="PTHR42648">
    <property type="entry name" value="TRANSPOSASE, PUTATIVE-RELATED"/>
    <property type="match status" value="1"/>
</dbReference>
<dbReference type="Proteomes" id="UP001341281">
    <property type="component" value="Chromosome 03"/>
</dbReference>
<reference evidence="4 5" key="1">
    <citation type="submission" date="2024-02" db="EMBL/GenBank/DDBJ databases">
        <title>High-quality chromosome-scale genome assembly of Pensacola bahiagrass (Paspalum notatum Flugge var. saurae).</title>
        <authorList>
            <person name="Vega J.M."/>
            <person name="Podio M."/>
            <person name="Orjuela J."/>
            <person name="Siena L.A."/>
            <person name="Pessino S.C."/>
            <person name="Combes M.C."/>
            <person name="Mariac C."/>
            <person name="Albertini E."/>
            <person name="Pupilli F."/>
            <person name="Ortiz J.P.A."/>
            <person name="Leblanc O."/>
        </authorList>
    </citation>
    <scope>NUCLEOTIDE SEQUENCE [LARGE SCALE GENOMIC DNA]</scope>
    <source>
        <strain evidence="4">R1</strain>
        <tissue evidence="4">Leaf</tissue>
    </source>
</reference>
<dbReference type="InterPro" id="IPR036397">
    <property type="entry name" value="RNaseH_sf"/>
</dbReference>
<evidence type="ECO:0000313" key="5">
    <source>
        <dbReference type="Proteomes" id="UP001341281"/>
    </source>
</evidence>
<keyword evidence="1" id="KW-0645">Protease</keyword>
<dbReference type="InterPro" id="IPR012337">
    <property type="entry name" value="RNaseH-like_sf"/>
</dbReference>
<feature type="region of interest" description="Disordered" evidence="2">
    <location>
        <begin position="69"/>
        <end position="89"/>
    </location>
</feature>
<accession>A0AAQ3T0K7</accession>
<keyword evidence="5" id="KW-1185">Reference proteome</keyword>
<evidence type="ECO:0000256" key="1">
    <source>
        <dbReference type="ARBA" id="ARBA00022670"/>
    </source>
</evidence>
<dbReference type="InterPro" id="IPR054722">
    <property type="entry name" value="PolX-like_BBD"/>
</dbReference>
<dbReference type="Pfam" id="PF00665">
    <property type="entry name" value="rve"/>
    <property type="match status" value="1"/>
</dbReference>
<dbReference type="EMBL" id="CP144747">
    <property type="protein sequence ID" value="WVZ64613.1"/>
    <property type="molecule type" value="Genomic_DNA"/>
</dbReference>
<dbReference type="InterPro" id="IPR001584">
    <property type="entry name" value="Integrase_cat-core"/>
</dbReference>
<name>A0AAQ3T0K7_PASNO</name>
<proteinExistence type="predicted"/>
<dbReference type="Pfam" id="PF13976">
    <property type="entry name" value="gag_pre-integrs"/>
    <property type="match status" value="1"/>
</dbReference>
<keyword evidence="1" id="KW-0378">Hydrolase</keyword>
<evidence type="ECO:0000313" key="4">
    <source>
        <dbReference type="EMBL" id="WVZ64613.1"/>
    </source>
</evidence>
<dbReference type="GO" id="GO:0008233">
    <property type="term" value="F:peptidase activity"/>
    <property type="evidence" value="ECO:0007669"/>
    <property type="project" value="UniProtKB-KW"/>
</dbReference>
<dbReference type="InterPro" id="IPR025724">
    <property type="entry name" value="GAG-pre-integrase_dom"/>
</dbReference>
<dbReference type="InterPro" id="IPR039537">
    <property type="entry name" value="Retrotran_Ty1/copia-like"/>
</dbReference>
<dbReference type="PROSITE" id="PS50994">
    <property type="entry name" value="INTEGRASE"/>
    <property type="match status" value="1"/>
</dbReference>
<dbReference type="SUPFAM" id="SSF53098">
    <property type="entry name" value="Ribonuclease H-like"/>
    <property type="match status" value="1"/>
</dbReference>